<dbReference type="InterPro" id="IPR011009">
    <property type="entry name" value="Kinase-like_dom_sf"/>
</dbReference>
<feature type="non-terminal residue" evidence="1">
    <location>
        <position position="73"/>
    </location>
</feature>
<gene>
    <name evidence="1" type="ORF">G3M58_58295</name>
</gene>
<accession>A0A6G3XF36</accession>
<dbReference type="EMBL" id="JAAGMN010006103">
    <property type="protein sequence ID" value="NEE16212.1"/>
    <property type="molecule type" value="Genomic_DNA"/>
</dbReference>
<evidence type="ECO:0000313" key="1">
    <source>
        <dbReference type="EMBL" id="NEE16212.1"/>
    </source>
</evidence>
<comment type="caution">
    <text evidence="1">The sequence shown here is derived from an EMBL/GenBank/DDBJ whole genome shotgun (WGS) entry which is preliminary data.</text>
</comment>
<name>A0A6G3XF36_9ACTN</name>
<sequence>RDTRTGEQVVLKEARPYAGLAADGADAVARLERERTALEQLAGLDCVPAVRDVFEVGDHHFLVLQYIPGTTLN</sequence>
<reference evidence="1" key="1">
    <citation type="submission" date="2020-01" db="EMBL/GenBank/DDBJ databases">
        <title>Insect and environment-associated Actinomycetes.</title>
        <authorList>
            <person name="Currrie C."/>
            <person name="Chevrette M."/>
            <person name="Carlson C."/>
            <person name="Stubbendieck R."/>
            <person name="Wendt-Pienkowski E."/>
        </authorList>
    </citation>
    <scope>NUCLEOTIDE SEQUENCE</scope>
    <source>
        <strain evidence="1">SID7499</strain>
    </source>
</reference>
<evidence type="ECO:0008006" key="2">
    <source>
        <dbReference type="Google" id="ProtNLM"/>
    </source>
</evidence>
<protein>
    <recommendedName>
        <fullName evidence="2">Serine/threonine protein kinase</fullName>
    </recommendedName>
</protein>
<organism evidence="1">
    <name type="scientific">Streptomyces sp. SID7499</name>
    <dbReference type="NCBI Taxonomy" id="2706086"/>
    <lineage>
        <taxon>Bacteria</taxon>
        <taxon>Bacillati</taxon>
        <taxon>Actinomycetota</taxon>
        <taxon>Actinomycetes</taxon>
        <taxon>Kitasatosporales</taxon>
        <taxon>Streptomycetaceae</taxon>
        <taxon>Streptomyces</taxon>
    </lineage>
</organism>
<dbReference type="SUPFAM" id="SSF56112">
    <property type="entry name" value="Protein kinase-like (PK-like)"/>
    <property type="match status" value="1"/>
</dbReference>
<proteinExistence type="predicted"/>
<dbReference type="AlphaFoldDB" id="A0A6G3XF36"/>
<dbReference type="Gene3D" id="1.10.510.10">
    <property type="entry name" value="Transferase(Phosphotransferase) domain 1"/>
    <property type="match status" value="1"/>
</dbReference>
<feature type="non-terminal residue" evidence="1">
    <location>
        <position position="1"/>
    </location>
</feature>